<dbReference type="AlphaFoldDB" id="A0A433QP60"/>
<dbReference type="InterPro" id="IPR020471">
    <property type="entry name" value="AKR"/>
</dbReference>
<feature type="domain" description="NADP-dependent oxidoreductase" evidence="3">
    <location>
        <begin position="546"/>
        <end position="836"/>
    </location>
</feature>
<dbReference type="PROSITE" id="PS00062">
    <property type="entry name" value="ALDOKETO_REDUCTASE_2"/>
    <property type="match status" value="2"/>
</dbReference>
<reference evidence="4 5" key="1">
    <citation type="journal article" date="2018" name="New Phytol.">
        <title>Phylogenomics of Endogonaceae and evolution of mycorrhizas within Mucoromycota.</title>
        <authorList>
            <person name="Chang Y."/>
            <person name="Desiro A."/>
            <person name="Na H."/>
            <person name="Sandor L."/>
            <person name="Lipzen A."/>
            <person name="Clum A."/>
            <person name="Barry K."/>
            <person name="Grigoriev I.V."/>
            <person name="Martin F.M."/>
            <person name="Stajich J.E."/>
            <person name="Smith M.E."/>
            <person name="Bonito G."/>
            <person name="Spatafora J.W."/>
        </authorList>
    </citation>
    <scope>NUCLEOTIDE SEQUENCE [LARGE SCALE GENOMIC DNA]</scope>
    <source>
        <strain evidence="4 5">AD002</strain>
    </source>
</reference>
<dbReference type="Proteomes" id="UP000274822">
    <property type="component" value="Unassembled WGS sequence"/>
</dbReference>
<dbReference type="Gene3D" id="3.20.20.100">
    <property type="entry name" value="NADP-dependent oxidoreductase domain"/>
    <property type="match status" value="2"/>
</dbReference>
<evidence type="ECO:0000313" key="4">
    <source>
        <dbReference type="EMBL" id="RUS31565.1"/>
    </source>
</evidence>
<dbReference type="InterPro" id="IPR050523">
    <property type="entry name" value="AKR_Detox_Biosynth"/>
</dbReference>
<keyword evidence="1" id="KW-0560">Oxidoreductase</keyword>
<dbReference type="InterPro" id="IPR023210">
    <property type="entry name" value="NADP_OxRdtase_dom"/>
</dbReference>
<evidence type="ECO:0000256" key="2">
    <source>
        <dbReference type="SAM" id="MobiDB-lite"/>
    </source>
</evidence>
<feature type="domain" description="NADP-dependent oxidoreductase" evidence="3">
    <location>
        <begin position="207"/>
        <end position="484"/>
    </location>
</feature>
<evidence type="ECO:0000259" key="3">
    <source>
        <dbReference type="Pfam" id="PF00248"/>
    </source>
</evidence>
<keyword evidence="5" id="KW-1185">Reference proteome</keyword>
<dbReference type="InterPro" id="IPR036812">
    <property type="entry name" value="NAD(P)_OxRdtase_dom_sf"/>
</dbReference>
<sequence length="850" mass="93528">MHPNLPDASNSIVSTHLARLAPTYPTYPPNPPASESKRAFDDAKSGRGTVPGIQPDCLWVVARALSRNGDNNLSTGQCDLPTLCASRVSTHASRRKDVTRGLARQITSCAITIAPRKPNCIVHEDKRRRFPLTLCKVQEPHGQHRRTYCSGACRAVRGDKNHTCWRAAGTAVGPIVPLAIGCWSWGDQATVLFSVTIKILSPPFLPRKWTPESEKDAKEAFDFCVSQGIDFFDTAESYGVGESEGEIQRFRESYTDEAKARQTIATKYAPWKERETLPDNLLSALKDSLNRLGMFKADLYQIHGPIHVQEVEVVADALADAHDAGLVKAVGVSNYSLDETRRMHLALQKRGIQLASNQISYSLIRTIPMTSGLIGLCHELGVAVLAYSSLGMGLLTGKFGVRGPFPERREHLGQFDEEQMTQLLDTVERIAGDRGVPMSAVALNWCICKGTIPLAGAKNLHQAEQNAKALGWRLTEEEVAELDKYSFVGSNNEYWQHGRADSSLPSFHTPIKHRFNMTDGIFLTAGVVPTKDTKLTIAGLLKVPPMAIGAWSWGDTSIWHWTAEAEAGAKEAFDFSIANGINFFDTAEVYGKGESEREIERFRRSYTEAERAKQVIATKYFPHAHRTTFPDNLLSALRDSLARLGMEKGDLYQIHAAIHPQTVEVVASALADAVSLGLVKTVGVSNYSLSEIRLMHSALQKRGIPLAVNQICYSLIRRIPETSGLIKLCHELGVVVLAYSPIGMGLLTGKFAPEGPFPKGRESLDKFDKGQLTNLLATLKSVAERRGVPQSAVALNWTIVKGTIPLAGAKNLQQAEQNFKALGWRLTDEEVEELERYSFVGSNNEGWQHG</sequence>
<dbReference type="CDD" id="cd19093">
    <property type="entry name" value="AKR_AtPLR-like"/>
    <property type="match status" value="2"/>
</dbReference>
<protein>
    <submittedName>
        <fullName evidence="4">NADP-dependent oxidoreductase domain-containing protein</fullName>
    </submittedName>
</protein>
<gene>
    <name evidence="4" type="ORF">BC938DRAFT_477550</name>
</gene>
<dbReference type="PANTHER" id="PTHR43364">
    <property type="entry name" value="NADH-SPECIFIC METHYLGLYOXAL REDUCTASE-RELATED"/>
    <property type="match status" value="1"/>
</dbReference>
<evidence type="ECO:0000256" key="1">
    <source>
        <dbReference type="ARBA" id="ARBA00023002"/>
    </source>
</evidence>
<dbReference type="Pfam" id="PF00248">
    <property type="entry name" value="Aldo_ket_red"/>
    <property type="match status" value="2"/>
</dbReference>
<feature type="region of interest" description="Disordered" evidence="2">
    <location>
        <begin position="21"/>
        <end position="47"/>
    </location>
</feature>
<dbReference type="EMBL" id="RBNJ01002817">
    <property type="protein sequence ID" value="RUS31565.1"/>
    <property type="molecule type" value="Genomic_DNA"/>
</dbReference>
<proteinExistence type="predicted"/>
<organism evidence="4 5">
    <name type="scientific">Jimgerdemannia flammicorona</name>
    <dbReference type="NCBI Taxonomy" id="994334"/>
    <lineage>
        <taxon>Eukaryota</taxon>
        <taxon>Fungi</taxon>
        <taxon>Fungi incertae sedis</taxon>
        <taxon>Mucoromycota</taxon>
        <taxon>Mucoromycotina</taxon>
        <taxon>Endogonomycetes</taxon>
        <taxon>Endogonales</taxon>
        <taxon>Endogonaceae</taxon>
        <taxon>Jimgerdemannia</taxon>
    </lineage>
</organism>
<accession>A0A433QP60</accession>
<feature type="compositionally biased region" description="Basic and acidic residues" evidence="2">
    <location>
        <begin position="35"/>
        <end position="45"/>
    </location>
</feature>
<dbReference type="InterPro" id="IPR018170">
    <property type="entry name" value="Aldo/ket_reductase_CS"/>
</dbReference>
<dbReference type="SUPFAM" id="SSF51430">
    <property type="entry name" value="NAD(P)-linked oxidoreductase"/>
    <property type="match status" value="2"/>
</dbReference>
<dbReference type="PRINTS" id="PR00069">
    <property type="entry name" value="ALDKETRDTASE"/>
</dbReference>
<name>A0A433QP60_9FUNG</name>
<dbReference type="PANTHER" id="PTHR43364:SF4">
    <property type="entry name" value="NAD(P)-LINKED OXIDOREDUCTASE SUPERFAMILY PROTEIN"/>
    <property type="match status" value="1"/>
</dbReference>
<comment type="caution">
    <text evidence="4">The sequence shown here is derived from an EMBL/GenBank/DDBJ whole genome shotgun (WGS) entry which is preliminary data.</text>
</comment>
<dbReference type="GO" id="GO:0016491">
    <property type="term" value="F:oxidoreductase activity"/>
    <property type="evidence" value="ECO:0007669"/>
    <property type="project" value="UniProtKB-KW"/>
</dbReference>
<evidence type="ECO:0000313" key="5">
    <source>
        <dbReference type="Proteomes" id="UP000274822"/>
    </source>
</evidence>